<name>A0A7X8XWS1_9BACT</name>
<dbReference type="InterPro" id="IPR011250">
    <property type="entry name" value="OMP/PagP_B-barrel"/>
</dbReference>
<organism evidence="2 3">
    <name type="scientific">Flammeovirga agarivorans</name>
    <dbReference type="NCBI Taxonomy" id="2726742"/>
    <lineage>
        <taxon>Bacteria</taxon>
        <taxon>Pseudomonadati</taxon>
        <taxon>Bacteroidota</taxon>
        <taxon>Cytophagia</taxon>
        <taxon>Cytophagales</taxon>
        <taxon>Flammeovirgaceae</taxon>
        <taxon>Flammeovirga</taxon>
    </lineage>
</organism>
<dbReference type="Gene3D" id="2.40.160.20">
    <property type="match status" value="1"/>
</dbReference>
<dbReference type="AlphaFoldDB" id="A0A7X8XWS1"/>
<dbReference type="RefSeq" id="WP_168883260.1">
    <property type="nucleotide sequence ID" value="NZ_JABAIL010000004.1"/>
</dbReference>
<keyword evidence="1" id="KW-0732">Signal</keyword>
<dbReference type="EMBL" id="JABAIL010000004">
    <property type="protein sequence ID" value="NLR92552.1"/>
    <property type="molecule type" value="Genomic_DNA"/>
</dbReference>
<feature type="chain" id="PRO_5031011845" evidence="1">
    <location>
        <begin position="22"/>
        <end position="199"/>
    </location>
</feature>
<keyword evidence="3" id="KW-1185">Reference proteome</keyword>
<dbReference type="SUPFAM" id="SSF56925">
    <property type="entry name" value="OMPA-like"/>
    <property type="match status" value="1"/>
</dbReference>
<proteinExistence type="predicted"/>
<evidence type="ECO:0000256" key="1">
    <source>
        <dbReference type="SAM" id="SignalP"/>
    </source>
</evidence>
<feature type="signal peptide" evidence="1">
    <location>
        <begin position="1"/>
        <end position="21"/>
    </location>
</feature>
<evidence type="ECO:0000313" key="2">
    <source>
        <dbReference type="EMBL" id="NLR92552.1"/>
    </source>
</evidence>
<dbReference type="Proteomes" id="UP000585050">
    <property type="component" value="Unassembled WGS sequence"/>
</dbReference>
<protein>
    <submittedName>
        <fullName evidence="2">Outer membrane beta-barrel protein</fullName>
    </submittedName>
</protein>
<sequence length="199" mass="21845">MRKLFTLVASIVLLSTSATFAQDKIISLSYSMAVPSGNTNAFINDASFRGGTFEYRQFINPQMSLGFSVGYQRFYQSKGYTTVPLPDGDGHLSGQEYSYIDQFPLMATYHYYFGLEGGVRPYAGIGVGAAHYEYTSQIGSIASVGKQWHFNVAPEVGVLVPIGNTTYFHTNIKYNYAAAAGGFDAQSYWGFNIGLAFDL</sequence>
<comment type="caution">
    <text evidence="2">The sequence shown here is derived from an EMBL/GenBank/DDBJ whole genome shotgun (WGS) entry which is preliminary data.</text>
</comment>
<accession>A0A7X8XWS1</accession>
<reference evidence="2 3" key="1">
    <citation type="submission" date="2020-04" db="EMBL/GenBank/DDBJ databases">
        <title>Flammeovirga sp. SR4, a novel species isolated from seawater.</title>
        <authorList>
            <person name="Wang X."/>
        </authorList>
    </citation>
    <scope>NUCLEOTIDE SEQUENCE [LARGE SCALE GENOMIC DNA]</scope>
    <source>
        <strain evidence="2 3">SR4</strain>
    </source>
</reference>
<evidence type="ECO:0000313" key="3">
    <source>
        <dbReference type="Proteomes" id="UP000585050"/>
    </source>
</evidence>
<gene>
    <name evidence="2" type="ORF">HGP29_15140</name>
</gene>